<evidence type="ECO:0000313" key="1">
    <source>
        <dbReference type="EMBL" id="OYR59840.1"/>
    </source>
</evidence>
<sequence>MSKSTTNDLAHHDGLRRAHRLLWEHGDGTREGRSDVRSIRLKDATEAIEEAHQQPRATLEGLRTRSLVGVSTGLHEVMIHVVDPDAEIVDDDIEAAETEGGR</sequence>
<dbReference type="Proteomes" id="UP000216409">
    <property type="component" value="Unassembled WGS sequence"/>
</dbReference>
<reference evidence="1 2" key="1">
    <citation type="journal article" date="2014" name="Front. Microbiol.">
        <title>Population and genomic analysis of the genus Halorubrum.</title>
        <authorList>
            <person name="Fullmer M.S."/>
            <person name="Soucy S.M."/>
            <person name="Swithers K.S."/>
            <person name="Makkay A.M."/>
            <person name="Wheeler R."/>
            <person name="Ventosa A."/>
            <person name="Gogarten J.P."/>
            <person name="Papke R.T."/>
        </authorList>
    </citation>
    <scope>NUCLEOTIDE SEQUENCE [LARGE SCALE GENOMIC DNA]</scope>
    <source>
        <strain evidence="1 2">LD3</strain>
    </source>
</reference>
<gene>
    <name evidence="1" type="ORF">DJ83_11140</name>
</gene>
<dbReference type="EMBL" id="NHOW01000129">
    <property type="protein sequence ID" value="OYR59840.1"/>
    <property type="molecule type" value="Genomic_DNA"/>
</dbReference>
<organism evidence="1 2">
    <name type="scientific">Halorubrum ezzemoulense</name>
    <name type="common">Halorubrum chaoviator</name>
    <dbReference type="NCBI Taxonomy" id="337243"/>
    <lineage>
        <taxon>Archaea</taxon>
        <taxon>Methanobacteriati</taxon>
        <taxon>Methanobacteriota</taxon>
        <taxon>Stenosarchaea group</taxon>
        <taxon>Halobacteria</taxon>
        <taxon>Halobacteriales</taxon>
        <taxon>Haloferacaceae</taxon>
        <taxon>Halorubrum</taxon>
    </lineage>
</organism>
<proteinExistence type="predicted"/>
<comment type="caution">
    <text evidence="1">The sequence shown here is derived from an EMBL/GenBank/DDBJ whole genome shotgun (WGS) entry which is preliminary data.</text>
</comment>
<evidence type="ECO:0000313" key="2">
    <source>
        <dbReference type="Proteomes" id="UP000216409"/>
    </source>
</evidence>
<dbReference type="RefSeq" id="WP_094580156.1">
    <property type="nucleotide sequence ID" value="NZ_NHOW01000129.1"/>
</dbReference>
<protein>
    <submittedName>
        <fullName evidence="1">Uncharacterized protein</fullName>
    </submittedName>
</protein>
<name>A0A256ITG0_HALEZ</name>
<dbReference type="AlphaFoldDB" id="A0A256ITG0"/>
<accession>A0A256ITG0</accession>